<evidence type="ECO:0000256" key="4">
    <source>
        <dbReference type="RuleBase" id="RU000363"/>
    </source>
</evidence>
<dbReference type="PANTHER" id="PTHR43391">
    <property type="entry name" value="RETINOL DEHYDROGENASE-RELATED"/>
    <property type="match status" value="1"/>
</dbReference>
<dbReference type="Pfam" id="PF00106">
    <property type="entry name" value="adh_short"/>
    <property type="match status" value="1"/>
</dbReference>
<dbReference type="InterPro" id="IPR002347">
    <property type="entry name" value="SDR_fam"/>
</dbReference>
<sequence length="314" mass="32754">MNSFSPRPRTSGSMSSRPGLRAAAVAGIVGTAGLAAASGAGLLGHSRKSTGPRKVLITGAASGFGLELAKRFAARGDVVIATDLHDTANEAVAKLGDTCTYRKLDVTSDEDWERAAAEVGAVDVLVLNAGIAVGGAIENVTMDTWHRALDINLLGAVRGCRAFVPLLESGAQIVMTSSVAGLVHPIKMSTYNATKAAVVALAETVDFELRESGITTTVICPQFFRSNLADSLTGDDAEADELARTLLTKTPLTAATVADRAMKGIDARRQVVTPDSVAVIGWYSKRFARPLYLSTMRKAGKGANLLAARKAKQG</sequence>
<dbReference type="CDD" id="cd05233">
    <property type="entry name" value="SDR_c"/>
    <property type="match status" value="1"/>
</dbReference>
<keyword evidence="2" id="KW-0521">NADP</keyword>
<accession>A0ABV3UX60</accession>
<evidence type="ECO:0000256" key="2">
    <source>
        <dbReference type="ARBA" id="ARBA00022857"/>
    </source>
</evidence>
<dbReference type="PANTHER" id="PTHR43391:SF14">
    <property type="entry name" value="DEHYDROGENASE_REDUCTASE SDR FAMILY PROTEIN 7-LIKE"/>
    <property type="match status" value="1"/>
</dbReference>
<dbReference type="EMBL" id="JAYWMA010000011">
    <property type="protein sequence ID" value="MEX3529315.1"/>
    <property type="molecule type" value="Genomic_DNA"/>
</dbReference>
<organism evidence="5 6">
    <name type="scientific">Corynebacterium xerosis</name>
    <dbReference type="NCBI Taxonomy" id="1725"/>
    <lineage>
        <taxon>Bacteria</taxon>
        <taxon>Bacillati</taxon>
        <taxon>Actinomycetota</taxon>
        <taxon>Actinomycetes</taxon>
        <taxon>Mycobacteriales</taxon>
        <taxon>Corynebacteriaceae</taxon>
        <taxon>Corynebacterium</taxon>
    </lineage>
</organism>
<dbReference type="Gene3D" id="3.40.50.720">
    <property type="entry name" value="NAD(P)-binding Rossmann-like Domain"/>
    <property type="match status" value="1"/>
</dbReference>
<gene>
    <name evidence="5" type="ORF">VVR64_09640</name>
</gene>
<dbReference type="SUPFAM" id="SSF51735">
    <property type="entry name" value="NAD(P)-binding Rossmann-fold domains"/>
    <property type="match status" value="1"/>
</dbReference>
<reference evidence="5 6" key="1">
    <citation type="journal article" date="2024" name="Fungal Genet. Biol.">
        <title>The porcine skin microbiome exhibits broad fungal antagonism.</title>
        <authorList>
            <person name="De La Cruz K.F."/>
            <person name="Townsend E.C."/>
            <person name="Alex Cheong J.Z."/>
            <person name="Salamzade R."/>
            <person name="Liu A."/>
            <person name="Sandstrom S."/>
            <person name="Davila E."/>
            <person name="Huang L."/>
            <person name="Xu K.H."/>
            <person name="Wu S.Y."/>
            <person name="Meudt J.J."/>
            <person name="Shanmuganayagam D."/>
            <person name="Gibson A.L.F."/>
            <person name="Kalan L.R."/>
        </authorList>
    </citation>
    <scope>NUCLEOTIDE SEQUENCE [LARGE SCALE GENOMIC DNA]</scope>
    <source>
        <strain evidence="5 6">LK2569</strain>
    </source>
</reference>
<dbReference type="PRINTS" id="PR00081">
    <property type="entry name" value="GDHRDH"/>
</dbReference>
<proteinExistence type="inferred from homology"/>
<keyword evidence="3" id="KW-0560">Oxidoreductase</keyword>
<name>A0ABV3UX60_9CORY</name>
<comment type="caution">
    <text evidence="5">The sequence shown here is derived from an EMBL/GenBank/DDBJ whole genome shotgun (WGS) entry which is preliminary data.</text>
</comment>
<dbReference type="Proteomes" id="UP001558353">
    <property type="component" value="Unassembled WGS sequence"/>
</dbReference>
<dbReference type="PRINTS" id="PR00080">
    <property type="entry name" value="SDRFAMILY"/>
</dbReference>
<evidence type="ECO:0000313" key="5">
    <source>
        <dbReference type="EMBL" id="MEX3529315.1"/>
    </source>
</evidence>
<comment type="similarity">
    <text evidence="1 4">Belongs to the short-chain dehydrogenases/reductases (SDR) family.</text>
</comment>
<evidence type="ECO:0000313" key="6">
    <source>
        <dbReference type="Proteomes" id="UP001558353"/>
    </source>
</evidence>
<evidence type="ECO:0000256" key="3">
    <source>
        <dbReference type="ARBA" id="ARBA00023002"/>
    </source>
</evidence>
<keyword evidence="6" id="KW-1185">Reference proteome</keyword>
<dbReference type="InterPro" id="IPR036291">
    <property type="entry name" value="NAD(P)-bd_dom_sf"/>
</dbReference>
<evidence type="ECO:0000256" key="1">
    <source>
        <dbReference type="ARBA" id="ARBA00006484"/>
    </source>
</evidence>
<protein>
    <submittedName>
        <fullName evidence="5">SDR family NAD(P)-dependent oxidoreductase</fullName>
    </submittedName>
</protein>
<dbReference type="RefSeq" id="WP_368522795.1">
    <property type="nucleotide sequence ID" value="NZ_JAYWMA010000011.1"/>
</dbReference>